<accession>A0ACB0M5D8</accession>
<name>A0ACB0M5D8_TRIPR</name>
<comment type="caution">
    <text evidence="1">The sequence shown here is derived from an EMBL/GenBank/DDBJ whole genome shotgun (WGS) entry which is preliminary data.</text>
</comment>
<reference evidence="1" key="1">
    <citation type="submission" date="2023-10" db="EMBL/GenBank/DDBJ databases">
        <authorList>
            <person name="Rodriguez Cubillos JULIANA M."/>
            <person name="De Vega J."/>
        </authorList>
    </citation>
    <scope>NUCLEOTIDE SEQUENCE</scope>
</reference>
<evidence type="ECO:0000313" key="2">
    <source>
        <dbReference type="Proteomes" id="UP001177021"/>
    </source>
</evidence>
<dbReference type="Proteomes" id="UP001177021">
    <property type="component" value="Unassembled WGS sequence"/>
</dbReference>
<keyword evidence="2" id="KW-1185">Reference proteome</keyword>
<dbReference type="EMBL" id="CASHSV030000823">
    <property type="protein sequence ID" value="CAJ2676047.1"/>
    <property type="molecule type" value="Genomic_DNA"/>
</dbReference>
<gene>
    <name evidence="1" type="ORF">MILVUS5_LOCUS38892</name>
</gene>
<evidence type="ECO:0000313" key="1">
    <source>
        <dbReference type="EMBL" id="CAJ2676047.1"/>
    </source>
</evidence>
<protein>
    <submittedName>
        <fullName evidence="1">Uncharacterized protein</fullName>
    </submittedName>
</protein>
<sequence>MLCAAWLLEMLNRYESNHENCAESDPIKNFLIEEIKVLKEVKWIGLPNFMPQAAFLSLLQRKLQVSTQRACEKLIAKQKNSIQHVMEAAECGKTKVTGPLLDGLCIKVPEVLPPEPQLADTCSYCSDIFDDVMCANDSRSVVMKAVINGACDSWIKPLSEDQIKFIWKHVAMKVFNETKKLEINEKLGVEVKKELEKDDSKLPLIGATREREVDNSDTKESVVEEGKDKHESPPKKARVICTNANTPMSSLPIDALGSLRGVSPFCAADVGNSTNANTPMSSLPIDASSSLRGVSPFFAAAIGNSTNANTTRVVEEPNSIHGSTKDHQIPMAQPLPMSSLPIDASSSLRAAVGGDDDTNANTTRASEEAELTDIFGSLEDFLLN</sequence>
<organism evidence="1 2">
    <name type="scientific">Trifolium pratense</name>
    <name type="common">Red clover</name>
    <dbReference type="NCBI Taxonomy" id="57577"/>
    <lineage>
        <taxon>Eukaryota</taxon>
        <taxon>Viridiplantae</taxon>
        <taxon>Streptophyta</taxon>
        <taxon>Embryophyta</taxon>
        <taxon>Tracheophyta</taxon>
        <taxon>Spermatophyta</taxon>
        <taxon>Magnoliopsida</taxon>
        <taxon>eudicotyledons</taxon>
        <taxon>Gunneridae</taxon>
        <taxon>Pentapetalae</taxon>
        <taxon>rosids</taxon>
        <taxon>fabids</taxon>
        <taxon>Fabales</taxon>
        <taxon>Fabaceae</taxon>
        <taxon>Papilionoideae</taxon>
        <taxon>50 kb inversion clade</taxon>
        <taxon>NPAAA clade</taxon>
        <taxon>Hologalegina</taxon>
        <taxon>IRL clade</taxon>
        <taxon>Trifolieae</taxon>
        <taxon>Trifolium</taxon>
    </lineage>
</organism>
<proteinExistence type="predicted"/>